<dbReference type="EMBL" id="BKCJ010009537">
    <property type="protein sequence ID" value="GEU87427.1"/>
    <property type="molecule type" value="Genomic_DNA"/>
</dbReference>
<protein>
    <recommendedName>
        <fullName evidence="2">Reverse transcriptase domain-containing protein</fullName>
    </recommendedName>
</protein>
<comment type="caution">
    <text evidence="1">The sequence shown here is derived from an EMBL/GenBank/DDBJ whole genome shotgun (WGS) entry which is preliminary data.</text>
</comment>
<dbReference type="AlphaFoldDB" id="A0A6L2NPC8"/>
<gene>
    <name evidence="1" type="ORF">Tci_059405</name>
</gene>
<evidence type="ECO:0000313" key="1">
    <source>
        <dbReference type="EMBL" id="GEU87427.1"/>
    </source>
</evidence>
<reference evidence="1" key="1">
    <citation type="journal article" date="2019" name="Sci. Rep.">
        <title>Draft genome of Tanacetum cinerariifolium, the natural source of mosquito coil.</title>
        <authorList>
            <person name="Yamashiro T."/>
            <person name="Shiraishi A."/>
            <person name="Satake H."/>
            <person name="Nakayama K."/>
        </authorList>
    </citation>
    <scope>NUCLEOTIDE SEQUENCE</scope>
</reference>
<proteinExistence type="predicted"/>
<accession>A0A6L2NPC8</accession>
<name>A0A6L2NPC8_TANCI</name>
<sequence>MDVRRIKEEVDPDFLSNAHSRTGPAVSGDSCESKVYMKSNEEHESHLKMNFELLKKEKCHVKPNKTVGQSERTFRTLENMFRACVRDLVVVGILTFSKAEIGESKMIGLELELETTKVVVIKERLKEAKDHQESVVRFRKKGELAPSCYVAIRTLVWISKVISSKIPIVKVSWNSKRNFELTWVWGDYLKDKICRLYQREILGRKGGDAYVGPFQNGSLTNGSRQTRKAQTWVTKSLPALVAAALEATDSKKDKESVFQMGYQEDANLSKKDFGAEVHRLELLAYRCTIKAFINLGKRNNDDKPYRFPKYGA</sequence>
<organism evidence="1">
    <name type="scientific">Tanacetum cinerariifolium</name>
    <name type="common">Dalmatian daisy</name>
    <name type="synonym">Chrysanthemum cinerariifolium</name>
    <dbReference type="NCBI Taxonomy" id="118510"/>
    <lineage>
        <taxon>Eukaryota</taxon>
        <taxon>Viridiplantae</taxon>
        <taxon>Streptophyta</taxon>
        <taxon>Embryophyta</taxon>
        <taxon>Tracheophyta</taxon>
        <taxon>Spermatophyta</taxon>
        <taxon>Magnoliopsida</taxon>
        <taxon>eudicotyledons</taxon>
        <taxon>Gunneridae</taxon>
        <taxon>Pentapetalae</taxon>
        <taxon>asterids</taxon>
        <taxon>campanulids</taxon>
        <taxon>Asterales</taxon>
        <taxon>Asteraceae</taxon>
        <taxon>Asteroideae</taxon>
        <taxon>Anthemideae</taxon>
        <taxon>Anthemidinae</taxon>
        <taxon>Tanacetum</taxon>
    </lineage>
</organism>
<evidence type="ECO:0008006" key="2">
    <source>
        <dbReference type="Google" id="ProtNLM"/>
    </source>
</evidence>